<dbReference type="Proteomes" id="UP000613580">
    <property type="component" value="Unassembled WGS sequence"/>
</dbReference>
<accession>A0A8H6S0F1</accession>
<sequence length="337" mass="36873">MLARFLNILWRLLCFRKRKPSSPELPTSVNQPVPPSPVVGDGLGSGGSLAATWQQDKAVFMRRPSLVRAPTRDPPTPVLRSKTEPVQELPRLYPIPPTICVQDWSSVEINMDSSDLPRSPELPCAESASPTAQNQTQPDSPSPAQDSDGEKVMEVALVDSPMPTVDLFPSGPYITSALSAVSGDLFDFPEPACEHTLSTPLPAQPRPRPRLSLLAPAARDSLQPYTDLFDLDMYGRRVSQEILSEPIQLPTLAFADDENGFMEIGTTPIALYSLCGPDTICGASPSSPKRTPFKSTLNLGMDTTPDGIVWKDESMISYDELSRSEWTEDELFKIFAS</sequence>
<comment type="caution">
    <text evidence="2">The sequence shown here is derived from an EMBL/GenBank/DDBJ whole genome shotgun (WGS) entry which is preliminary data.</text>
</comment>
<name>A0A8H6S0F1_MYCCL</name>
<organism evidence="2 3">
    <name type="scientific">Mycena chlorophos</name>
    <name type="common">Agaric fungus</name>
    <name type="synonym">Agaricus chlorophos</name>
    <dbReference type="NCBI Taxonomy" id="658473"/>
    <lineage>
        <taxon>Eukaryota</taxon>
        <taxon>Fungi</taxon>
        <taxon>Dikarya</taxon>
        <taxon>Basidiomycota</taxon>
        <taxon>Agaricomycotina</taxon>
        <taxon>Agaricomycetes</taxon>
        <taxon>Agaricomycetidae</taxon>
        <taxon>Agaricales</taxon>
        <taxon>Marasmiineae</taxon>
        <taxon>Mycenaceae</taxon>
        <taxon>Mycena</taxon>
    </lineage>
</organism>
<evidence type="ECO:0000256" key="1">
    <source>
        <dbReference type="SAM" id="MobiDB-lite"/>
    </source>
</evidence>
<reference evidence="2" key="1">
    <citation type="submission" date="2020-05" db="EMBL/GenBank/DDBJ databases">
        <title>Mycena genomes resolve the evolution of fungal bioluminescence.</title>
        <authorList>
            <person name="Tsai I.J."/>
        </authorList>
    </citation>
    <scope>NUCLEOTIDE SEQUENCE</scope>
    <source>
        <strain evidence="2">110903Hualien_Pintung</strain>
    </source>
</reference>
<keyword evidence="3" id="KW-1185">Reference proteome</keyword>
<dbReference type="EMBL" id="JACAZE010000025">
    <property type="protein sequence ID" value="KAF7291035.1"/>
    <property type="molecule type" value="Genomic_DNA"/>
</dbReference>
<evidence type="ECO:0000313" key="2">
    <source>
        <dbReference type="EMBL" id="KAF7291035.1"/>
    </source>
</evidence>
<feature type="region of interest" description="Disordered" evidence="1">
    <location>
        <begin position="111"/>
        <end position="149"/>
    </location>
</feature>
<evidence type="ECO:0000313" key="3">
    <source>
        <dbReference type="Proteomes" id="UP000613580"/>
    </source>
</evidence>
<feature type="compositionally biased region" description="Polar residues" evidence="1">
    <location>
        <begin position="128"/>
        <end position="145"/>
    </location>
</feature>
<proteinExistence type="predicted"/>
<protein>
    <submittedName>
        <fullName evidence="2">Uncharacterized protein</fullName>
    </submittedName>
</protein>
<dbReference type="AlphaFoldDB" id="A0A8H6S0F1"/>
<dbReference type="OrthoDB" id="3050907at2759"/>
<feature type="region of interest" description="Disordered" evidence="1">
    <location>
        <begin position="64"/>
        <end position="84"/>
    </location>
</feature>
<gene>
    <name evidence="2" type="ORF">HMN09_01282700</name>
</gene>